<gene>
    <name evidence="2" type="ORF">PTTT1_LOCUS18757</name>
</gene>
<evidence type="ECO:0000313" key="2">
    <source>
        <dbReference type="EMBL" id="CAG9282165.1"/>
    </source>
</evidence>
<name>A0A8J9TB92_PHATR</name>
<dbReference type="Pfam" id="PF12706">
    <property type="entry name" value="Lactamase_B_2"/>
    <property type="match status" value="1"/>
</dbReference>
<dbReference type="Gene3D" id="3.60.15.10">
    <property type="entry name" value="Ribonuclease Z/Hydroxyacylglutathione hydrolase-like"/>
    <property type="match status" value="1"/>
</dbReference>
<proteinExistence type="predicted"/>
<dbReference type="InterPro" id="IPR036866">
    <property type="entry name" value="RibonucZ/Hydroxyglut_hydro"/>
</dbReference>
<evidence type="ECO:0000259" key="1">
    <source>
        <dbReference type="SMART" id="SM00849"/>
    </source>
</evidence>
<dbReference type="PANTHER" id="PTHR42663:SF6">
    <property type="entry name" value="HYDROLASE C777.06C-RELATED"/>
    <property type="match status" value="1"/>
</dbReference>
<sequence>MARLRIPPHILTALGAASPAIYGSWFALNKCEASAKTDSRSRIVFLGTGSSTGCPRPLCPMIFQPNQSKKQEETTETKAMKERLAPFCKVSNLAIEGDPKTNKNYRNNPSLVIAFDDNGVQKHVLIDCGKTFREGALRWFPTLGINSLDAVVLTHEHADAAFGLDDVRGFQRTEGGFAGNSQFRQVPMPLYVSQQCLNEIAERFPWLFPELQSRADIAPVDKAVVKRHVASLDVHVMEPFKAVNIEGLEIIPLPVMHGEDLVSFGYAFTVGQTNVVYLSDISRMLPETLAFISKSRPPTDILVVDALHPTRDNPVHFSLNDAVNLVNEIKPRRTFVVGMNCDSFLPHDQANKDLRDSYVNIQLAYDGQVVEC</sequence>
<accession>A0A8J9TB92</accession>
<dbReference type="EMBL" id="OU594957">
    <property type="protein sequence ID" value="CAG9282165.1"/>
    <property type="molecule type" value="Genomic_DNA"/>
</dbReference>
<dbReference type="PANTHER" id="PTHR42663">
    <property type="entry name" value="HYDROLASE C777.06C-RELATED-RELATED"/>
    <property type="match status" value="1"/>
</dbReference>
<dbReference type="SUPFAM" id="SSF56281">
    <property type="entry name" value="Metallo-hydrolase/oxidoreductase"/>
    <property type="match status" value="1"/>
</dbReference>
<dbReference type="SMART" id="SM00849">
    <property type="entry name" value="Lactamase_B"/>
    <property type="match status" value="1"/>
</dbReference>
<organism evidence="2">
    <name type="scientific">Phaeodactylum tricornutum</name>
    <name type="common">Diatom</name>
    <dbReference type="NCBI Taxonomy" id="2850"/>
    <lineage>
        <taxon>Eukaryota</taxon>
        <taxon>Sar</taxon>
        <taxon>Stramenopiles</taxon>
        <taxon>Ochrophyta</taxon>
        <taxon>Bacillariophyta</taxon>
        <taxon>Bacillariophyceae</taxon>
        <taxon>Bacillariophycidae</taxon>
        <taxon>Naviculales</taxon>
        <taxon>Phaeodactylaceae</taxon>
        <taxon>Phaeodactylum</taxon>
    </lineage>
</organism>
<feature type="domain" description="Metallo-beta-lactamase" evidence="1">
    <location>
        <begin position="109"/>
        <end position="339"/>
    </location>
</feature>
<protein>
    <recommendedName>
        <fullName evidence="1">Metallo-beta-lactamase domain-containing protein</fullName>
    </recommendedName>
</protein>
<dbReference type="InterPro" id="IPR001279">
    <property type="entry name" value="Metallo-B-lactamas"/>
</dbReference>
<reference evidence="2" key="1">
    <citation type="submission" date="2022-02" db="EMBL/GenBank/DDBJ databases">
        <authorList>
            <person name="Giguere J D."/>
        </authorList>
    </citation>
    <scope>NUCLEOTIDE SEQUENCE</scope>
    <source>
        <strain evidence="2">CCAP 1055/1</strain>
    </source>
</reference>
<dbReference type="CDD" id="cd16279">
    <property type="entry name" value="metallo-hydrolase-like_MBL-fold"/>
    <property type="match status" value="1"/>
</dbReference>
<dbReference type="Proteomes" id="UP000836788">
    <property type="component" value="Chromosome 16"/>
</dbReference>
<dbReference type="AlphaFoldDB" id="A0A8J9TB92"/>